<dbReference type="InterPro" id="IPR050194">
    <property type="entry name" value="Glycosyltransferase_grp1"/>
</dbReference>
<dbReference type="InterPro" id="IPR028098">
    <property type="entry name" value="Glyco_trans_4-like_N"/>
</dbReference>
<proteinExistence type="predicted"/>
<keyword evidence="3" id="KW-1185">Reference proteome</keyword>
<name>A0ABQ4R1A7_9HYPH</name>
<sequence length="343" mass="36176">MGLTVVSVAYPFAPVTADPAGGAEQVLAQIDRALVRAGHRSRVVAPEGSCTAGELIAVPAADGEIDETRRAAVHEHVRAALAAATREGDADVVHLHGIDFGRYLPAPGTPTLATLHLPLDWYAPEALAPGRPATWLNPVSDDQARRAPAGLRLLAPIPNGVDTEAYRPGATRQPYALALGRVAPEKGFHHALDAARMAGVPLLAAGRVFAYAAHLRYFDEEVAPRLDAHRRWIGPVEGAAKRRLIAEARCVLIASTAPETSSLVAMEALASGTPVIAFRAGALPDIVEHGLTGLVVDTVEEMAEAIGRIGAIDPAACRRAACARFPVRRTTEAYLRLYAELAA</sequence>
<dbReference type="SUPFAM" id="SSF53756">
    <property type="entry name" value="UDP-Glycosyltransferase/glycogen phosphorylase"/>
    <property type="match status" value="1"/>
</dbReference>
<dbReference type="PANTHER" id="PTHR45947:SF3">
    <property type="entry name" value="SULFOQUINOVOSYL TRANSFERASE SQD2"/>
    <property type="match status" value="1"/>
</dbReference>
<organism evidence="2 3">
    <name type="scientific">Methylobacterium crusticola</name>
    <dbReference type="NCBI Taxonomy" id="1697972"/>
    <lineage>
        <taxon>Bacteria</taxon>
        <taxon>Pseudomonadati</taxon>
        <taxon>Pseudomonadota</taxon>
        <taxon>Alphaproteobacteria</taxon>
        <taxon>Hyphomicrobiales</taxon>
        <taxon>Methylobacteriaceae</taxon>
        <taxon>Methylobacterium</taxon>
    </lineage>
</organism>
<feature type="domain" description="Glycosyltransferase subfamily 4-like N-terminal" evidence="1">
    <location>
        <begin position="21"/>
        <end position="149"/>
    </location>
</feature>
<dbReference type="Gene3D" id="3.40.50.2000">
    <property type="entry name" value="Glycogen Phosphorylase B"/>
    <property type="match status" value="2"/>
</dbReference>
<evidence type="ECO:0000259" key="1">
    <source>
        <dbReference type="Pfam" id="PF13439"/>
    </source>
</evidence>
<comment type="caution">
    <text evidence="2">The sequence shown here is derived from an EMBL/GenBank/DDBJ whole genome shotgun (WGS) entry which is preliminary data.</text>
</comment>
<reference evidence="2" key="2">
    <citation type="submission" date="2021-08" db="EMBL/GenBank/DDBJ databases">
        <authorList>
            <person name="Tani A."/>
            <person name="Ola A."/>
            <person name="Ogura Y."/>
            <person name="Katsura K."/>
            <person name="Hayashi T."/>
        </authorList>
    </citation>
    <scope>NUCLEOTIDE SEQUENCE</scope>
    <source>
        <strain evidence="2">KCTC 52305</strain>
    </source>
</reference>
<dbReference type="Pfam" id="PF13692">
    <property type="entry name" value="Glyco_trans_1_4"/>
    <property type="match status" value="1"/>
</dbReference>
<gene>
    <name evidence="2" type="primary">mshA_11</name>
    <name evidence="2" type="ORF">OPKNFCMD_3976</name>
</gene>
<evidence type="ECO:0000313" key="2">
    <source>
        <dbReference type="EMBL" id="GJD51224.1"/>
    </source>
</evidence>
<dbReference type="RefSeq" id="WP_128565785.1">
    <property type="nucleotide sequence ID" value="NZ_BPQH01000012.1"/>
</dbReference>
<dbReference type="Proteomes" id="UP001055167">
    <property type="component" value="Unassembled WGS sequence"/>
</dbReference>
<evidence type="ECO:0000313" key="3">
    <source>
        <dbReference type="Proteomes" id="UP001055167"/>
    </source>
</evidence>
<reference evidence="2" key="1">
    <citation type="journal article" date="2021" name="Front. Microbiol.">
        <title>Comprehensive Comparative Genomics and Phenotyping of Methylobacterium Species.</title>
        <authorList>
            <person name="Alessa O."/>
            <person name="Ogura Y."/>
            <person name="Fujitani Y."/>
            <person name="Takami H."/>
            <person name="Hayashi T."/>
            <person name="Sahin N."/>
            <person name="Tani A."/>
        </authorList>
    </citation>
    <scope>NUCLEOTIDE SEQUENCE</scope>
    <source>
        <strain evidence="2">KCTC 52305</strain>
    </source>
</reference>
<dbReference type="EMBL" id="BPQH01000012">
    <property type="protein sequence ID" value="GJD51224.1"/>
    <property type="molecule type" value="Genomic_DNA"/>
</dbReference>
<dbReference type="PANTHER" id="PTHR45947">
    <property type="entry name" value="SULFOQUINOVOSYL TRANSFERASE SQD2"/>
    <property type="match status" value="1"/>
</dbReference>
<accession>A0ABQ4R1A7</accession>
<protein>
    <submittedName>
        <fullName evidence="2">D-inositol-3-phosphate glycosyltransferase</fullName>
    </submittedName>
</protein>
<dbReference type="Pfam" id="PF13439">
    <property type="entry name" value="Glyco_transf_4"/>
    <property type="match status" value="1"/>
</dbReference>